<keyword evidence="2" id="KW-1185">Reference proteome</keyword>
<comment type="caution">
    <text evidence="1">The sequence shown here is derived from an EMBL/GenBank/DDBJ whole genome shotgun (WGS) entry which is preliminary data.</text>
</comment>
<sequence>MAGLSVAHRVALTALLARCPEAALRAVSAAVAPMGGGRAAELRMLIGEETRDRLRRARVLAPLAPMFRPRADGIAAMTFPSHVLPRLWGAAREREPNLLLHLDRDDPSATAVADRFCQAAARVVRDQPDLVWPPDGDETARQAGLADLAACLDLAHLARRGLPSLEIWLKRPDGDQIAELRLLLKDCAGVHVDGAQRVLEMLFAHLQDAVLILRIVTQTSLAAGREGFLSESELAGFVDRLIAGVDVRARKIEAFKPGADLDHVETVIADLNWCAGVLGELDVTLTLNPQSVWGKSVRDARVAIARRLSGLLRAADKAVDEALPLERVQIAGRMTRKAPRLSAPVDGPAVDAALSLLKLVGSSRGPASTFGCEADRKTLVDALTDRLSDHADQTLRMINDGEAEDETHALGLVELVAVCLDHIDAVEPARTVRRRAAVAGAPAKGSEVSSRAA</sequence>
<evidence type="ECO:0000313" key="1">
    <source>
        <dbReference type="EMBL" id="GLS01954.1"/>
    </source>
</evidence>
<organism evidence="1 2">
    <name type="scientific">Brevundimonas denitrificans</name>
    <dbReference type="NCBI Taxonomy" id="1443434"/>
    <lineage>
        <taxon>Bacteria</taxon>
        <taxon>Pseudomonadati</taxon>
        <taxon>Pseudomonadota</taxon>
        <taxon>Alphaproteobacteria</taxon>
        <taxon>Caulobacterales</taxon>
        <taxon>Caulobacteraceae</taxon>
        <taxon>Brevundimonas</taxon>
    </lineage>
</organism>
<dbReference type="Proteomes" id="UP001156921">
    <property type="component" value="Unassembled WGS sequence"/>
</dbReference>
<protein>
    <submittedName>
        <fullName evidence="1">Uncharacterized protein</fullName>
    </submittedName>
</protein>
<dbReference type="EMBL" id="BSOY01000044">
    <property type="protein sequence ID" value="GLS01954.1"/>
    <property type="molecule type" value="Genomic_DNA"/>
</dbReference>
<dbReference type="RefSeq" id="WP_284222823.1">
    <property type="nucleotide sequence ID" value="NZ_BSOY01000044.1"/>
</dbReference>
<proteinExistence type="predicted"/>
<gene>
    <name evidence="1" type="ORF">GCM10007859_19740</name>
</gene>
<evidence type="ECO:0000313" key="2">
    <source>
        <dbReference type="Proteomes" id="UP001156921"/>
    </source>
</evidence>
<accession>A0ABQ6BKI6</accession>
<reference evidence="2" key="1">
    <citation type="journal article" date="2019" name="Int. J. Syst. Evol. Microbiol.">
        <title>The Global Catalogue of Microorganisms (GCM) 10K type strain sequencing project: providing services to taxonomists for standard genome sequencing and annotation.</title>
        <authorList>
            <consortium name="The Broad Institute Genomics Platform"/>
            <consortium name="The Broad Institute Genome Sequencing Center for Infectious Disease"/>
            <person name="Wu L."/>
            <person name="Ma J."/>
        </authorList>
    </citation>
    <scope>NUCLEOTIDE SEQUENCE [LARGE SCALE GENOMIC DNA]</scope>
    <source>
        <strain evidence="2">NBRC 110107</strain>
    </source>
</reference>
<name>A0ABQ6BKI6_9CAUL</name>